<name>A0A0E9V4B8_ANGAN</name>
<reference evidence="1" key="1">
    <citation type="submission" date="2014-11" db="EMBL/GenBank/DDBJ databases">
        <authorList>
            <person name="Amaro Gonzalez C."/>
        </authorList>
    </citation>
    <scope>NUCLEOTIDE SEQUENCE</scope>
</reference>
<proteinExistence type="predicted"/>
<accession>A0A0E9V4B8</accession>
<organism evidence="1">
    <name type="scientific">Anguilla anguilla</name>
    <name type="common">European freshwater eel</name>
    <name type="synonym">Muraena anguilla</name>
    <dbReference type="NCBI Taxonomy" id="7936"/>
    <lineage>
        <taxon>Eukaryota</taxon>
        <taxon>Metazoa</taxon>
        <taxon>Chordata</taxon>
        <taxon>Craniata</taxon>
        <taxon>Vertebrata</taxon>
        <taxon>Euteleostomi</taxon>
        <taxon>Actinopterygii</taxon>
        <taxon>Neopterygii</taxon>
        <taxon>Teleostei</taxon>
        <taxon>Anguilliformes</taxon>
        <taxon>Anguillidae</taxon>
        <taxon>Anguilla</taxon>
    </lineage>
</organism>
<dbReference type="EMBL" id="GBXM01035746">
    <property type="protein sequence ID" value="JAH72831.1"/>
    <property type="molecule type" value="Transcribed_RNA"/>
</dbReference>
<reference evidence="1" key="2">
    <citation type="journal article" date="2015" name="Fish Shellfish Immunol.">
        <title>Early steps in the European eel (Anguilla anguilla)-Vibrio vulnificus interaction in the gills: Role of the RtxA13 toxin.</title>
        <authorList>
            <person name="Callol A."/>
            <person name="Pajuelo D."/>
            <person name="Ebbesson L."/>
            <person name="Teles M."/>
            <person name="MacKenzie S."/>
            <person name="Amaro C."/>
        </authorList>
    </citation>
    <scope>NUCLEOTIDE SEQUENCE</scope>
</reference>
<protein>
    <submittedName>
        <fullName evidence="1">Uncharacterized protein</fullName>
    </submittedName>
</protein>
<evidence type="ECO:0000313" key="1">
    <source>
        <dbReference type="EMBL" id="JAH72831.1"/>
    </source>
</evidence>
<dbReference type="AlphaFoldDB" id="A0A0E9V4B8"/>
<sequence length="54" mass="5937">MPHKHLRHSISCNSCCILKFIVSPVSHHDMTHLYTVNCAVLLCSAVSWGSGLCV</sequence>